<dbReference type="InterPro" id="IPR028202">
    <property type="entry name" value="Reductase_C"/>
</dbReference>
<dbReference type="AlphaFoldDB" id="A0A4P6KSW3"/>
<dbReference type="PANTHER" id="PTHR43557:SF2">
    <property type="entry name" value="RIESKE DOMAIN-CONTAINING PROTEIN-RELATED"/>
    <property type="match status" value="1"/>
</dbReference>
<evidence type="ECO:0000313" key="8">
    <source>
        <dbReference type="Proteomes" id="UP000290637"/>
    </source>
</evidence>
<dbReference type="InterPro" id="IPR036188">
    <property type="entry name" value="FAD/NAD-bd_sf"/>
</dbReference>
<dbReference type="RefSeq" id="WP_130184934.1">
    <property type="nucleotide sequence ID" value="NZ_CP035913.1"/>
</dbReference>
<proteinExistence type="predicted"/>
<dbReference type="InterPro" id="IPR023753">
    <property type="entry name" value="FAD/NAD-binding_dom"/>
</dbReference>
<keyword evidence="3" id="KW-0274">FAD</keyword>
<dbReference type="GO" id="GO:0016651">
    <property type="term" value="F:oxidoreductase activity, acting on NAD(P)H"/>
    <property type="evidence" value="ECO:0007669"/>
    <property type="project" value="TreeGrafter"/>
</dbReference>
<keyword evidence="4" id="KW-0560">Oxidoreductase</keyword>
<dbReference type="Gene3D" id="3.30.390.30">
    <property type="match status" value="1"/>
</dbReference>
<evidence type="ECO:0000313" key="7">
    <source>
        <dbReference type="EMBL" id="QBE61797.1"/>
    </source>
</evidence>
<keyword evidence="8" id="KW-1185">Reference proteome</keyword>
<comment type="cofactor">
    <cofactor evidence="1">
        <name>FAD</name>
        <dbReference type="ChEBI" id="CHEBI:57692"/>
    </cofactor>
</comment>
<evidence type="ECO:0000256" key="1">
    <source>
        <dbReference type="ARBA" id="ARBA00001974"/>
    </source>
</evidence>
<name>A0A4P6KSW3_9BURK</name>
<evidence type="ECO:0000259" key="6">
    <source>
        <dbReference type="Pfam" id="PF14759"/>
    </source>
</evidence>
<organism evidence="7 8">
    <name type="scientific">Pseudoduganella lutea</name>
    <dbReference type="NCBI Taxonomy" id="321985"/>
    <lineage>
        <taxon>Bacteria</taxon>
        <taxon>Pseudomonadati</taxon>
        <taxon>Pseudomonadota</taxon>
        <taxon>Betaproteobacteria</taxon>
        <taxon>Burkholderiales</taxon>
        <taxon>Oxalobacteraceae</taxon>
        <taxon>Telluria group</taxon>
        <taxon>Pseudoduganella</taxon>
    </lineage>
</organism>
<dbReference type="InterPro" id="IPR016156">
    <property type="entry name" value="FAD/NAD-linked_Rdtase_dimer_sf"/>
</dbReference>
<dbReference type="InterPro" id="IPR050446">
    <property type="entry name" value="FAD-oxidoreductase/Apoptosis"/>
</dbReference>
<feature type="domain" description="Reductase C-terminal" evidence="6">
    <location>
        <begin position="322"/>
        <end position="405"/>
    </location>
</feature>
<feature type="domain" description="FAD/NAD(P)-binding" evidence="5">
    <location>
        <begin position="7"/>
        <end position="303"/>
    </location>
</feature>
<evidence type="ECO:0000256" key="3">
    <source>
        <dbReference type="ARBA" id="ARBA00022827"/>
    </source>
</evidence>
<dbReference type="PRINTS" id="PR00368">
    <property type="entry name" value="FADPNR"/>
</dbReference>
<evidence type="ECO:0000256" key="4">
    <source>
        <dbReference type="ARBA" id="ARBA00023002"/>
    </source>
</evidence>
<dbReference type="Gene3D" id="3.50.50.60">
    <property type="entry name" value="FAD/NAD(P)-binding domain"/>
    <property type="match status" value="2"/>
</dbReference>
<evidence type="ECO:0000256" key="2">
    <source>
        <dbReference type="ARBA" id="ARBA00022630"/>
    </source>
</evidence>
<dbReference type="PRINTS" id="PR00411">
    <property type="entry name" value="PNDRDTASEI"/>
</dbReference>
<dbReference type="GO" id="GO:0005737">
    <property type="term" value="C:cytoplasm"/>
    <property type="evidence" value="ECO:0007669"/>
    <property type="project" value="TreeGrafter"/>
</dbReference>
<dbReference type="KEGG" id="plue:EWM63_01305"/>
<dbReference type="PANTHER" id="PTHR43557">
    <property type="entry name" value="APOPTOSIS-INDUCING FACTOR 1"/>
    <property type="match status" value="1"/>
</dbReference>
<sequence>MNGTMETIVVIGGGQAGAWAARTLRDRGHAGRIVLVGAEPHLPYERPPLSKAILLGEALPESARLLSMHDIDRLRIEWIGGVAARRIDRERRTVELDNDALVPYDKLILCTGGVARPLPHDGAGHVHLLRTLDDAARLASMLRPGMRLAVIGGGWIGLEVAASAVSKGASVTLVEAAARLCERSVTPAMSTILRDLHLRHGVDVRLGTSLDRLDWRDDGSATLHLGDGTAIAADAVVAGIGLVPNDGVARAAGLACDGGVIVDAACRTSDPRIFAAGDVAVAPNSWYGRPLRLESWQNAQEQGIAAAESALGLPVQYDPLPWFWSHQFDRHIQLVGVPGGYHSEVVRGDAAGGEGLLCYLRDGRMVAAIGINAARDLRFAQRLIQRGTPVDAEALGDPSVPMAKL</sequence>
<dbReference type="Pfam" id="PF07992">
    <property type="entry name" value="Pyr_redox_2"/>
    <property type="match status" value="1"/>
</dbReference>
<reference evidence="7 8" key="1">
    <citation type="submission" date="2019-02" db="EMBL/GenBank/DDBJ databases">
        <title>Draft Genome Sequences of Six Type Strains of the Genus Massilia.</title>
        <authorList>
            <person name="Miess H."/>
            <person name="Frediansyhah A."/>
            <person name="Gross H."/>
        </authorList>
    </citation>
    <scope>NUCLEOTIDE SEQUENCE [LARGE SCALE GENOMIC DNA]</scope>
    <source>
        <strain evidence="7 8">DSM 17473</strain>
    </source>
</reference>
<accession>A0A4P6KSW3</accession>
<dbReference type="SUPFAM" id="SSF55424">
    <property type="entry name" value="FAD/NAD-linked reductases, dimerisation (C-terminal) domain"/>
    <property type="match status" value="1"/>
</dbReference>
<dbReference type="SUPFAM" id="SSF51905">
    <property type="entry name" value="FAD/NAD(P)-binding domain"/>
    <property type="match status" value="1"/>
</dbReference>
<dbReference type="Pfam" id="PF14759">
    <property type="entry name" value="Reductase_C"/>
    <property type="match status" value="1"/>
</dbReference>
<keyword evidence="2" id="KW-0285">Flavoprotein</keyword>
<dbReference type="EMBL" id="CP035913">
    <property type="protein sequence ID" value="QBE61797.1"/>
    <property type="molecule type" value="Genomic_DNA"/>
</dbReference>
<dbReference type="Proteomes" id="UP000290637">
    <property type="component" value="Chromosome"/>
</dbReference>
<evidence type="ECO:0000259" key="5">
    <source>
        <dbReference type="Pfam" id="PF07992"/>
    </source>
</evidence>
<dbReference type="OrthoDB" id="9769238at2"/>
<gene>
    <name evidence="7" type="ORF">EWM63_01305</name>
</gene>
<protein>
    <submittedName>
        <fullName evidence="7">Pyridine nucleotide-disulfide oxidoreductase</fullName>
    </submittedName>
</protein>